<dbReference type="AlphaFoldDB" id="A0AAD5XR92"/>
<evidence type="ECO:0000256" key="7">
    <source>
        <dbReference type="ARBA" id="ARBA00012266"/>
    </source>
</evidence>
<keyword evidence="12" id="KW-0822">Tryptophan biosynthesis</keyword>
<dbReference type="PRINTS" id="PR00096">
    <property type="entry name" value="GATASE"/>
</dbReference>
<keyword evidence="14" id="KW-0057">Aromatic amino acid biosynthesis</keyword>
<dbReference type="Gene3D" id="3.20.20.70">
    <property type="entry name" value="Aldolase class I"/>
    <property type="match status" value="2"/>
</dbReference>
<dbReference type="InterPro" id="IPR013798">
    <property type="entry name" value="Indole-3-glycerol_P_synth_dom"/>
</dbReference>
<feature type="domain" description="Indole-3-glycerol phosphate synthase" evidence="20">
    <location>
        <begin position="253"/>
        <end position="514"/>
    </location>
</feature>
<evidence type="ECO:0000259" key="21">
    <source>
        <dbReference type="Pfam" id="PF00697"/>
    </source>
</evidence>
<dbReference type="EC" id="4.1.1.48" evidence="8"/>
<dbReference type="SUPFAM" id="SSF51366">
    <property type="entry name" value="Ribulose-phoshate binding barrel"/>
    <property type="match status" value="2"/>
</dbReference>
<keyword evidence="15" id="KW-0413">Isomerase</keyword>
<dbReference type="FunFam" id="3.40.50.880:FF:000031">
    <property type="entry name" value="Multifunctional tryptophan biosynthesis protein"/>
    <property type="match status" value="1"/>
</dbReference>
<evidence type="ECO:0000256" key="10">
    <source>
        <dbReference type="ARBA" id="ARBA00018819"/>
    </source>
</evidence>
<dbReference type="InterPro" id="IPR029062">
    <property type="entry name" value="Class_I_gatase-like"/>
</dbReference>
<dbReference type="NCBIfam" id="TIGR00566">
    <property type="entry name" value="trpG_papA"/>
    <property type="match status" value="1"/>
</dbReference>
<dbReference type="EMBL" id="JADGJQ010000002">
    <property type="protein sequence ID" value="KAJ3185091.1"/>
    <property type="molecule type" value="Genomic_DNA"/>
</dbReference>
<evidence type="ECO:0000256" key="9">
    <source>
        <dbReference type="ARBA" id="ARBA00012572"/>
    </source>
</evidence>
<dbReference type="Pfam" id="PF00218">
    <property type="entry name" value="IGPS"/>
    <property type="match status" value="1"/>
</dbReference>
<evidence type="ECO:0000256" key="4">
    <source>
        <dbReference type="ARBA" id="ARBA00004664"/>
    </source>
</evidence>
<dbReference type="GO" id="GO:0000162">
    <property type="term" value="P:L-tryptophan biosynthetic process"/>
    <property type="evidence" value="ECO:0007669"/>
    <property type="project" value="UniProtKB-KW"/>
</dbReference>
<dbReference type="HAMAP" id="MF_00135">
    <property type="entry name" value="PRAI"/>
    <property type="match status" value="1"/>
</dbReference>
<feature type="domain" description="Glutamine amidotransferase" evidence="19">
    <location>
        <begin position="11"/>
        <end position="193"/>
    </location>
</feature>
<keyword evidence="23" id="KW-1185">Reference proteome</keyword>
<evidence type="ECO:0000256" key="1">
    <source>
        <dbReference type="ARBA" id="ARBA00001164"/>
    </source>
</evidence>
<dbReference type="PROSITE" id="PS51273">
    <property type="entry name" value="GATASE_TYPE_1"/>
    <property type="match status" value="1"/>
</dbReference>
<dbReference type="Pfam" id="PF00117">
    <property type="entry name" value="GATase"/>
    <property type="match status" value="1"/>
</dbReference>
<comment type="catalytic activity">
    <reaction evidence="2">
        <text>1-(2-carboxyphenylamino)-1-deoxy-D-ribulose 5-phosphate + H(+) = (1S,2R)-1-C-(indol-3-yl)glycerol 3-phosphate + CO2 + H2O</text>
        <dbReference type="Rhea" id="RHEA:23476"/>
        <dbReference type="ChEBI" id="CHEBI:15377"/>
        <dbReference type="ChEBI" id="CHEBI:15378"/>
        <dbReference type="ChEBI" id="CHEBI:16526"/>
        <dbReference type="ChEBI" id="CHEBI:58613"/>
        <dbReference type="ChEBI" id="CHEBI:58866"/>
        <dbReference type="EC" id="4.1.1.48"/>
    </reaction>
</comment>
<feature type="domain" description="N-(5'phosphoribosyl) anthranilate isomerase (PRAI)" evidence="21">
    <location>
        <begin position="623"/>
        <end position="781"/>
    </location>
</feature>
<dbReference type="CDD" id="cd01743">
    <property type="entry name" value="GATase1_Anthranilate_Synthase"/>
    <property type="match status" value="1"/>
</dbReference>
<dbReference type="Pfam" id="PF00697">
    <property type="entry name" value="PRAI"/>
    <property type="match status" value="1"/>
</dbReference>
<dbReference type="InterPro" id="IPR017926">
    <property type="entry name" value="GATASE"/>
</dbReference>
<keyword evidence="13" id="KW-0315">Glutamine amidotransferase</keyword>
<evidence type="ECO:0000256" key="8">
    <source>
        <dbReference type="ARBA" id="ARBA00012362"/>
    </source>
</evidence>
<dbReference type="GO" id="GO:0004425">
    <property type="term" value="F:indole-3-glycerol-phosphate synthase activity"/>
    <property type="evidence" value="ECO:0007669"/>
    <property type="project" value="UniProtKB-EC"/>
</dbReference>
<dbReference type="Gene3D" id="3.40.50.880">
    <property type="match status" value="1"/>
</dbReference>
<dbReference type="InterPro" id="IPR006221">
    <property type="entry name" value="TrpG/PapA_dom"/>
</dbReference>
<dbReference type="PANTHER" id="PTHR43418:SF4">
    <property type="entry name" value="MULTIFUNCTIONAL TRYPTOPHAN BIOSYNTHESIS PROTEIN"/>
    <property type="match status" value="1"/>
</dbReference>
<evidence type="ECO:0000256" key="12">
    <source>
        <dbReference type="ARBA" id="ARBA00022822"/>
    </source>
</evidence>
<gene>
    <name evidence="22" type="primary">TRP1</name>
    <name evidence="22" type="ORF">HDU87_002657</name>
</gene>
<comment type="function">
    <text evidence="3">Trifunctional enzyme bearing the Gln amidotransferase (GATase) domain of anthranilate synthase, indole-glycerolphosphate synthase, and phosphoribosylanthranilate isomerase activities.</text>
</comment>
<dbReference type="FunFam" id="3.20.20.70:FF:000136">
    <property type="entry name" value="Multifunctional tryptophan biosynthesis protein"/>
    <property type="match status" value="1"/>
</dbReference>
<evidence type="ECO:0000256" key="14">
    <source>
        <dbReference type="ARBA" id="ARBA00023141"/>
    </source>
</evidence>
<evidence type="ECO:0000256" key="18">
    <source>
        <dbReference type="ARBA" id="ARBA00047683"/>
    </source>
</evidence>
<evidence type="ECO:0000256" key="5">
    <source>
        <dbReference type="ARBA" id="ARBA00004696"/>
    </source>
</evidence>
<dbReference type="InterPro" id="IPR013785">
    <property type="entry name" value="Aldolase_TIM"/>
</dbReference>
<accession>A0AAD5XR92</accession>
<evidence type="ECO:0000259" key="19">
    <source>
        <dbReference type="Pfam" id="PF00117"/>
    </source>
</evidence>
<dbReference type="PANTHER" id="PTHR43418">
    <property type="entry name" value="MULTIFUNCTIONAL TRYPTOPHAN BIOSYNTHESIS PROTEIN-RELATED"/>
    <property type="match status" value="1"/>
</dbReference>
<evidence type="ECO:0000313" key="23">
    <source>
        <dbReference type="Proteomes" id="UP001212152"/>
    </source>
</evidence>
<dbReference type="GO" id="GO:0005829">
    <property type="term" value="C:cytosol"/>
    <property type="evidence" value="ECO:0007669"/>
    <property type="project" value="TreeGrafter"/>
</dbReference>
<evidence type="ECO:0000313" key="22">
    <source>
        <dbReference type="EMBL" id="KAJ3185091.1"/>
    </source>
</evidence>
<comment type="catalytic activity">
    <reaction evidence="1">
        <text>N-(5-phospho-beta-D-ribosyl)anthranilate = 1-(2-carboxyphenylamino)-1-deoxy-D-ribulose 5-phosphate</text>
        <dbReference type="Rhea" id="RHEA:21540"/>
        <dbReference type="ChEBI" id="CHEBI:18277"/>
        <dbReference type="ChEBI" id="CHEBI:58613"/>
        <dbReference type="EC" id="5.3.1.24"/>
    </reaction>
</comment>
<sequence length="789" mass="83877">MATSSPRTKTLLIDNYDSFTWNVYQYLSEMGADVVVYRNDQVSLEECIALNPRNVVISPGPGRPADAAISNDVIRHFAGKIPVLGVCLGEQCMFEIWGGTVTYAGEIVHGKTTPVLHDGKGLYEGVEQGIECTRYHSLAGDAKTLPAELVLTSWIEGGMVMGIRHREYVVEGVQYHPESIASEGGRKIFANFLKWEGGTWGDLKIRDDLVKWPSPVRAAGKLRPGDGIALSEVSKMNSTGASGTASNEKKTILETIHDQRLRDVRHAATQPGQSHFHLQRSIALGLAPPNIDFAARVLASAQPVAVMGEIKRASPSKGDIDICAHAATQALQYAHGGTAVISVLTEPTWFKGSLEDMRQVRAALDTVPNRPAVLRKDFIVDRYQVLEARLYGADTLLLIVAILTDAQIADLLTYSRALGMEPMVEVANEAEMRRAIDLGSKVIGVNNRDLHTFAMDMNRTSNLSSMVPQGVILVALSGITGRKDVETYVKGGAKAVLVGEALMRSPDKGAFIGNLLGVSQTADKHNAAPAGPLIKMCGITSVEDAISATEAGANILGLIFAKSARNVTAERAREIAAGLQKHLGVTVEESRKRPLVLPIPTAGSRTPTFLSKSELLTAMDGRKAPLLVGVFSNHSAAEIHSAVETVGLDLIQFHGDEPADSAFLLPRPVIKAIHVFPADTAASVLAKVRDPTYVGLGGVLLDSAATGVVQQGGSGAVFDWGVAAKVEGAGVPLWLAGGLAVGNVGDAVKQVRPAVVDVCSGVEVDGKKGVKDVTKMKSFVKAVREASTC</sequence>
<comment type="pathway">
    <text evidence="6">Amino-acid biosynthesis; L-tryptophan biosynthesis; L-tryptophan from chorismate: step 1/5.</text>
</comment>
<name>A0AAD5XR92_9FUNG</name>
<dbReference type="InterPro" id="IPR001240">
    <property type="entry name" value="PRAI_dom"/>
</dbReference>
<keyword evidence="16" id="KW-0456">Lyase</keyword>
<dbReference type="CDD" id="cd00405">
    <property type="entry name" value="PRAI"/>
    <property type="match status" value="1"/>
</dbReference>
<evidence type="ECO:0000256" key="13">
    <source>
        <dbReference type="ARBA" id="ARBA00022962"/>
    </source>
</evidence>
<dbReference type="PRINTS" id="PR00097">
    <property type="entry name" value="ANTSNTHASEII"/>
</dbReference>
<dbReference type="Proteomes" id="UP001212152">
    <property type="component" value="Unassembled WGS sequence"/>
</dbReference>
<comment type="pathway">
    <text evidence="4">Amino-acid biosynthesis; L-tryptophan biosynthesis; L-tryptophan from chorismate: step 3/5.</text>
</comment>
<dbReference type="PROSITE" id="PS00614">
    <property type="entry name" value="IGPS"/>
    <property type="match status" value="1"/>
</dbReference>
<dbReference type="EC" id="4.1.3.27" evidence="7"/>
<evidence type="ECO:0000256" key="3">
    <source>
        <dbReference type="ARBA" id="ARBA00003272"/>
    </source>
</evidence>
<keyword evidence="11" id="KW-0028">Amino-acid biosynthesis</keyword>
<proteinExistence type="inferred from homology"/>
<evidence type="ECO:0000256" key="15">
    <source>
        <dbReference type="ARBA" id="ARBA00023235"/>
    </source>
</evidence>
<dbReference type="CDD" id="cd00331">
    <property type="entry name" value="IGPS"/>
    <property type="match status" value="1"/>
</dbReference>
<dbReference type="InterPro" id="IPR050472">
    <property type="entry name" value="Anth_synth/Amidotransfase"/>
</dbReference>
<evidence type="ECO:0000259" key="20">
    <source>
        <dbReference type="Pfam" id="PF00218"/>
    </source>
</evidence>
<dbReference type="GO" id="GO:0004640">
    <property type="term" value="F:phosphoribosylanthranilate isomerase activity"/>
    <property type="evidence" value="ECO:0007669"/>
    <property type="project" value="UniProtKB-EC"/>
</dbReference>
<dbReference type="InterPro" id="IPR001468">
    <property type="entry name" value="Indole-3-GlycerolPSynthase_CS"/>
</dbReference>
<evidence type="ECO:0000256" key="11">
    <source>
        <dbReference type="ARBA" id="ARBA00022605"/>
    </source>
</evidence>
<evidence type="ECO:0000256" key="17">
    <source>
        <dbReference type="ARBA" id="ARBA00023268"/>
    </source>
</evidence>
<dbReference type="SUPFAM" id="SSF52317">
    <property type="entry name" value="Class I glutamine amidotransferase-like"/>
    <property type="match status" value="1"/>
</dbReference>
<comment type="caution">
    <text evidence="22">The sequence shown here is derived from an EMBL/GenBank/DDBJ whole genome shotgun (WGS) entry which is preliminary data.</text>
</comment>
<comment type="pathway">
    <text evidence="5">Amino-acid biosynthesis; L-tryptophan biosynthesis; L-tryptophan from chorismate: step 4/5.</text>
</comment>
<dbReference type="GO" id="GO:0004049">
    <property type="term" value="F:anthranilate synthase activity"/>
    <property type="evidence" value="ECO:0007669"/>
    <property type="project" value="UniProtKB-EC"/>
</dbReference>
<evidence type="ECO:0000256" key="2">
    <source>
        <dbReference type="ARBA" id="ARBA00001633"/>
    </source>
</evidence>
<dbReference type="InterPro" id="IPR011060">
    <property type="entry name" value="RibuloseP-bd_barrel"/>
</dbReference>
<evidence type="ECO:0000256" key="16">
    <source>
        <dbReference type="ARBA" id="ARBA00023239"/>
    </source>
</evidence>
<comment type="catalytic activity">
    <reaction evidence="18">
        <text>chorismate + L-glutamine = anthranilate + pyruvate + L-glutamate + H(+)</text>
        <dbReference type="Rhea" id="RHEA:21732"/>
        <dbReference type="ChEBI" id="CHEBI:15361"/>
        <dbReference type="ChEBI" id="CHEBI:15378"/>
        <dbReference type="ChEBI" id="CHEBI:16567"/>
        <dbReference type="ChEBI" id="CHEBI:29748"/>
        <dbReference type="ChEBI" id="CHEBI:29985"/>
        <dbReference type="ChEBI" id="CHEBI:58359"/>
        <dbReference type="EC" id="4.1.3.27"/>
    </reaction>
</comment>
<protein>
    <recommendedName>
        <fullName evidence="10">Multifunctional tryptophan biosynthesis protein</fullName>
        <ecNumber evidence="8">4.1.1.48</ecNumber>
        <ecNumber evidence="7">4.1.3.27</ecNumber>
        <ecNumber evidence="9">5.3.1.24</ecNumber>
    </recommendedName>
</protein>
<keyword evidence="17" id="KW-0511">Multifunctional enzyme</keyword>
<organism evidence="22 23">
    <name type="scientific">Geranomyces variabilis</name>
    <dbReference type="NCBI Taxonomy" id="109894"/>
    <lineage>
        <taxon>Eukaryota</taxon>
        <taxon>Fungi</taxon>
        <taxon>Fungi incertae sedis</taxon>
        <taxon>Chytridiomycota</taxon>
        <taxon>Chytridiomycota incertae sedis</taxon>
        <taxon>Chytridiomycetes</taxon>
        <taxon>Spizellomycetales</taxon>
        <taxon>Powellomycetaceae</taxon>
        <taxon>Geranomyces</taxon>
    </lineage>
</organism>
<dbReference type="EC" id="5.3.1.24" evidence="9"/>
<evidence type="ECO:0000256" key="6">
    <source>
        <dbReference type="ARBA" id="ARBA00004873"/>
    </source>
</evidence>
<reference evidence="22" key="1">
    <citation type="submission" date="2020-05" db="EMBL/GenBank/DDBJ databases">
        <title>Phylogenomic resolution of chytrid fungi.</title>
        <authorList>
            <person name="Stajich J.E."/>
            <person name="Amses K."/>
            <person name="Simmons R."/>
            <person name="Seto K."/>
            <person name="Myers J."/>
            <person name="Bonds A."/>
            <person name="Quandt C.A."/>
            <person name="Barry K."/>
            <person name="Liu P."/>
            <person name="Grigoriev I."/>
            <person name="Longcore J.E."/>
            <person name="James T.Y."/>
        </authorList>
    </citation>
    <scope>NUCLEOTIDE SEQUENCE</scope>
    <source>
        <strain evidence="22">JEL0379</strain>
    </source>
</reference>